<evidence type="ECO:0000313" key="2">
    <source>
        <dbReference type="Proteomes" id="UP000001568"/>
    </source>
</evidence>
<reference evidence="1 2" key="1">
    <citation type="journal article" date="2007" name="Proc. Natl. Acad. Sci. U.S.A.">
        <title>The tiny eukaryote Ostreococcus provides genomic insights into the paradox of plankton speciation.</title>
        <authorList>
            <person name="Palenik B."/>
            <person name="Grimwood J."/>
            <person name="Aerts A."/>
            <person name="Rouze P."/>
            <person name="Salamov A."/>
            <person name="Putnam N."/>
            <person name="Dupont C."/>
            <person name="Jorgensen R."/>
            <person name="Derelle E."/>
            <person name="Rombauts S."/>
            <person name="Zhou K."/>
            <person name="Otillar R."/>
            <person name="Merchant S.S."/>
            <person name="Podell S."/>
            <person name="Gaasterland T."/>
            <person name="Napoli C."/>
            <person name="Gendler K."/>
            <person name="Manuell A."/>
            <person name="Tai V."/>
            <person name="Vallon O."/>
            <person name="Piganeau G."/>
            <person name="Jancek S."/>
            <person name="Heijde M."/>
            <person name="Jabbari K."/>
            <person name="Bowler C."/>
            <person name="Lohr M."/>
            <person name="Robbens S."/>
            <person name="Werner G."/>
            <person name="Dubchak I."/>
            <person name="Pazour G.J."/>
            <person name="Ren Q."/>
            <person name="Paulsen I."/>
            <person name="Delwiche C."/>
            <person name="Schmutz J."/>
            <person name="Rokhsar D."/>
            <person name="Van de Peer Y."/>
            <person name="Moreau H."/>
            <person name="Grigoriev I.V."/>
        </authorList>
    </citation>
    <scope>NUCLEOTIDE SEQUENCE [LARGE SCALE GENOMIC DNA]</scope>
    <source>
        <strain evidence="1 2">CCE9901</strain>
    </source>
</reference>
<name>A4S8R6_OSTLU</name>
<dbReference type="EMBL" id="CP000595">
    <property type="protein sequence ID" value="ABO99967.1"/>
    <property type="molecule type" value="Genomic_DNA"/>
</dbReference>
<evidence type="ECO:0000313" key="1">
    <source>
        <dbReference type="EMBL" id="ABO99967.1"/>
    </source>
</evidence>
<dbReference type="OrthoDB" id="502701at2759"/>
<dbReference type="RefSeq" id="XP_001421674.1">
    <property type="nucleotide sequence ID" value="XM_001421637.1"/>
</dbReference>
<accession>A4S8R6</accession>
<dbReference type="Proteomes" id="UP000001568">
    <property type="component" value="Chromosome 15"/>
</dbReference>
<dbReference type="HOGENOM" id="CLU_704740_0_0_1"/>
<dbReference type="GeneID" id="5005812"/>
<dbReference type="KEGG" id="olu:OSTLU_18435"/>
<dbReference type="OMA" id="EREIWRT"/>
<organism evidence="1 2">
    <name type="scientific">Ostreococcus lucimarinus (strain CCE9901)</name>
    <dbReference type="NCBI Taxonomy" id="436017"/>
    <lineage>
        <taxon>Eukaryota</taxon>
        <taxon>Viridiplantae</taxon>
        <taxon>Chlorophyta</taxon>
        <taxon>Mamiellophyceae</taxon>
        <taxon>Mamiellales</taxon>
        <taxon>Bathycoccaceae</taxon>
        <taxon>Ostreococcus</taxon>
    </lineage>
</organism>
<dbReference type="AlphaFoldDB" id="A4S8R6"/>
<proteinExistence type="predicted"/>
<dbReference type="Gramene" id="ABO99967">
    <property type="protein sequence ID" value="ABO99967"/>
    <property type="gene ID" value="OSTLU_18435"/>
</dbReference>
<protein>
    <submittedName>
        <fullName evidence="1">Uncharacterized protein</fullName>
    </submittedName>
</protein>
<gene>
    <name evidence="1" type="ORF">OSTLU_18435</name>
</gene>
<sequence>MAAHSREREEARREVVRETRYSFRCDMLDDAETSGVLNDELVEAWNSLLRENHISKDDETGDGFGARDDDDEDGDRVDCMDLDARFRAHVDACKTALEPKESLAARLKAHLVAEVDARFDDAIHEHRLEIGKARRLAAEERLTRKNAVEEVISNTKTTFGETSTRRDALRSEALAATDRSAAAEDADLSARSRREADARRASLIEIKLRNASEVSELRACLEHRVSEAFSRLQYAIARAPLRAERLRDAMKRRRGDEARRRARERLASRAMKDTRFELQEMKRCYTETERANAGRDRKLRLATLKTTSRVGSIESIGAKSERGDKMNAILSMKQTRIANLRRELDAAEEDVWLRALACNRPAFAKDVSLDEKCRAFEALERALRSETRQIAA</sequence>
<keyword evidence="2" id="KW-1185">Reference proteome</keyword>